<evidence type="ECO:0000256" key="1">
    <source>
        <dbReference type="SAM" id="Phobius"/>
    </source>
</evidence>
<dbReference type="EMBL" id="SMAG01000009">
    <property type="protein sequence ID" value="TCS93089.1"/>
    <property type="molecule type" value="Genomic_DNA"/>
</dbReference>
<gene>
    <name evidence="4" type="ORF">EDD58_10930</name>
</gene>
<dbReference type="Gene3D" id="3.40.710.10">
    <property type="entry name" value="DD-peptidase/beta-lactamase superfamily"/>
    <property type="match status" value="1"/>
</dbReference>
<dbReference type="PANTHER" id="PTHR46825">
    <property type="entry name" value="D-ALANYL-D-ALANINE-CARBOXYPEPTIDASE/ENDOPEPTIDASE AMPH"/>
    <property type="match status" value="1"/>
</dbReference>
<dbReference type="InterPro" id="IPR050491">
    <property type="entry name" value="AmpC-like"/>
</dbReference>
<dbReference type="SUPFAM" id="SSF56601">
    <property type="entry name" value="beta-lactamase/transpeptidase-like"/>
    <property type="match status" value="1"/>
</dbReference>
<keyword evidence="1" id="KW-1133">Transmembrane helix</keyword>
<dbReference type="Pfam" id="PF00144">
    <property type="entry name" value="Beta-lactamase"/>
    <property type="match status" value="1"/>
</dbReference>
<feature type="transmembrane region" description="Helical" evidence="1">
    <location>
        <begin position="538"/>
        <end position="558"/>
    </location>
</feature>
<dbReference type="Proteomes" id="UP000294937">
    <property type="component" value="Unassembled WGS sequence"/>
</dbReference>
<feature type="transmembrane region" description="Helical" evidence="1">
    <location>
        <begin position="495"/>
        <end position="517"/>
    </location>
</feature>
<feature type="signal peptide" evidence="2">
    <location>
        <begin position="1"/>
        <end position="25"/>
    </location>
</feature>
<feature type="transmembrane region" description="Helical" evidence="1">
    <location>
        <begin position="604"/>
        <end position="627"/>
    </location>
</feature>
<evidence type="ECO:0000313" key="4">
    <source>
        <dbReference type="EMBL" id="TCS93089.1"/>
    </source>
</evidence>
<reference evidence="4 5" key="1">
    <citation type="submission" date="2019-03" db="EMBL/GenBank/DDBJ databases">
        <title>Genomic Encyclopedia of Type Strains, Phase IV (KMG-IV): sequencing the most valuable type-strain genomes for metagenomic binning, comparative biology and taxonomic classification.</title>
        <authorList>
            <person name="Goeker M."/>
        </authorList>
    </citation>
    <scope>NUCLEOTIDE SEQUENCE [LARGE SCALE GENOMIC DNA]</scope>
    <source>
        <strain evidence="4 5">DSM 45707</strain>
    </source>
</reference>
<dbReference type="PANTHER" id="PTHR46825:SF9">
    <property type="entry name" value="BETA-LACTAMASE-RELATED DOMAIN-CONTAINING PROTEIN"/>
    <property type="match status" value="1"/>
</dbReference>
<dbReference type="OrthoDB" id="846150at2"/>
<sequence>MLKKIFACILMSLMIFYVVPLASLAEGNHEPQITSEGLQKFVDDSFKKGMEKHHVPGAIVSIVKDGKVQLVDGYGYADLEQKKPVVGETTVFRVGSISKAFAATATMQLVDQGKLDLHQDIQSYISSYQIEKSYQQPITLHHLLTHTAGLDEWLHALQTTDEKQLGTSGEYLAHSFPKRIYPPGVQAQYSNHGLGMVGGVIEERTGKSFEEYMQQSILQPLQMKQSSFQFKENVVPNLAKSYQYTGVQFNPIQYGHPYVPAAGSLNTTAPNMANFMLAHLQKGKFQGQQIISEKSAALMHQTQFTKHPQLPGIAYGLFEVNKNGLRAITHGGGIDGFQSMMYLVPEKELGIFISTNGGSGHLLINEFIDQFFDHYYPATQMPPQKQTGTSVQQLKLFEGTYLANRYPHHGYGKWLKFLVDQLYRHVKVESDGKLTVSSGDGSEVKQFYEIEQGLFQEVNGSERIYLIQKDGKAQLFVSTDPSVTFDRLEWYEKGIFTSSFFLVAFGIFLIASLWFVIGWMIRKWRKTERQPLLSLFRFVAWVMSVIHVVFSVTTLYFISGLQIVNGFPAWYNQVICSLPFISFFLAIWLVILLWKMHQAKIGKWWVKVTYFIFVFLGIITPLCLYYWNFLSIHFS</sequence>
<dbReference type="RefSeq" id="WP_131926183.1">
    <property type="nucleotide sequence ID" value="NZ_SMAG01000009.1"/>
</dbReference>
<keyword evidence="5" id="KW-1185">Reference proteome</keyword>
<feature type="domain" description="Beta-lactamase-related" evidence="3">
    <location>
        <begin position="42"/>
        <end position="359"/>
    </location>
</feature>
<feature type="chain" id="PRO_5039149198" evidence="2">
    <location>
        <begin position="26"/>
        <end position="635"/>
    </location>
</feature>
<dbReference type="AlphaFoldDB" id="A0A4R3L169"/>
<evidence type="ECO:0000313" key="5">
    <source>
        <dbReference type="Proteomes" id="UP000294937"/>
    </source>
</evidence>
<comment type="caution">
    <text evidence="4">The sequence shown here is derived from an EMBL/GenBank/DDBJ whole genome shotgun (WGS) entry which is preliminary data.</text>
</comment>
<evidence type="ECO:0000259" key="3">
    <source>
        <dbReference type="Pfam" id="PF00144"/>
    </source>
</evidence>
<evidence type="ECO:0000256" key="2">
    <source>
        <dbReference type="SAM" id="SignalP"/>
    </source>
</evidence>
<keyword evidence="2" id="KW-0732">Signal</keyword>
<dbReference type="InterPro" id="IPR012338">
    <property type="entry name" value="Beta-lactam/transpept-like"/>
</dbReference>
<protein>
    <submittedName>
        <fullName evidence="4">CubicO group peptidase (Beta-lactamase class C family)</fullName>
    </submittedName>
</protein>
<proteinExistence type="predicted"/>
<accession>A0A4R3L169</accession>
<keyword evidence="1" id="KW-0472">Membrane</keyword>
<keyword evidence="1" id="KW-0812">Transmembrane</keyword>
<feature type="transmembrane region" description="Helical" evidence="1">
    <location>
        <begin position="570"/>
        <end position="592"/>
    </location>
</feature>
<name>A0A4R3L169_9BACL</name>
<organism evidence="4 5">
    <name type="scientific">Hazenella coriacea</name>
    <dbReference type="NCBI Taxonomy" id="1179467"/>
    <lineage>
        <taxon>Bacteria</taxon>
        <taxon>Bacillati</taxon>
        <taxon>Bacillota</taxon>
        <taxon>Bacilli</taxon>
        <taxon>Bacillales</taxon>
        <taxon>Thermoactinomycetaceae</taxon>
        <taxon>Hazenella</taxon>
    </lineage>
</organism>
<dbReference type="InterPro" id="IPR001466">
    <property type="entry name" value="Beta-lactam-related"/>
</dbReference>